<dbReference type="PROSITE" id="PS51257">
    <property type="entry name" value="PROKAR_LIPOPROTEIN"/>
    <property type="match status" value="1"/>
</dbReference>
<dbReference type="EMBL" id="MLJW01000695">
    <property type="protein sequence ID" value="OIQ83528.1"/>
    <property type="molecule type" value="Genomic_DNA"/>
</dbReference>
<evidence type="ECO:0000313" key="1">
    <source>
        <dbReference type="EMBL" id="OIQ83528.1"/>
    </source>
</evidence>
<reference evidence="1" key="1">
    <citation type="submission" date="2016-10" db="EMBL/GenBank/DDBJ databases">
        <title>Sequence of Gallionella enrichment culture.</title>
        <authorList>
            <person name="Poehlein A."/>
            <person name="Muehling M."/>
            <person name="Daniel R."/>
        </authorList>
    </citation>
    <scope>NUCLEOTIDE SEQUENCE</scope>
</reference>
<dbReference type="AlphaFoldDB" id="A0A1J5QJ72"/>
<protein>
    <recommendedName>
        <fullName evidence="2">Lipoprotein</fullName>
    </recommendedName>
</protein>
<evidence type="ECO:0008006" key="2">
    <source>
        <dbReference type="Google" id="ProtNLM"/>
    </source>
</evidence>
<gene>
    <name evidence="1" type="ORF">GALL_346760</name>
</gene>
<sequence length="180" mass="17769">MTALRPTLSARPRARTVLLPAIALGALLLAGCSATNPITTAKAYSASDGVRVDLASGLTAENLMILTAQKGAPGTLLGALTNNGKVSDTVTLTPDGATPVTVHVGAGETVLLSPRSAQVAEVGITRTAVSISAVTVPPGALASVQLVSGTGGAHTVSVPVLDGSLPEYSTLVPTQAPTQG</sequence>
<proteinExistence type="predicted"/>
<accession>A0A1J5QJ72</accession>
<comment type="caution">
    <text evidence="1">The sequence shown here is derived from an EMBL/GenBank/DDBJ whole genome shotgun (WGS) entry which is preliminary data.</text>
</comment>
<name>A0A1J5QJ72_9ZZZZ</name>
<organism evidence="1">
    <name type="scientific">mine drainage metagenome</name>
    <dbReference type="NCBI Taxonomy" id="410659"/>
    <lineage>
        <taxon>unclassified sequences</taxon>
        <taxon>metagenomes</taxon>
        <taxon>ecological metagenomes</taxon>
    </lineage>
</organism>